<evidence type="ECO:0000313" key="2">
    <source>
        <dbReference type="Proteomes" id="UP001642405"/>
    </source>
</evidence>
<dbReference type="GO" id="GO:0003724">
    <property type="term" value="F:RNA helicase activity"/>
    <property type="evidence" value="ECO:0007669"/>
    <property type="project" value="UniProtKB-EC"/>
</dbReference>
<protein>
    <submittedName>
        <fullName evidence="1">Steryl acetyl hydrolase mug81</fullName>
        <ecNumber evidence="1">3.6.4.13</ecNumber>
    </submittedName>
</protein>
<evidence type="ECO:0000313" key="1">
    <source>
        <dbReference type="EMBL" id="CAK7230779.1"/>
    </source>
</evidence>
<dbReference type="GO" id="GO:0016787">
    <property type="term" value="F:hydrolase activity"/>
    <property type="evidence" value="ECO:0007669"/>
    <property type="project" value="UniProtKB-KW"/>
</dbReference>
<comment type="caution">
    <text evidence="1">The sequence shown here is derived from an EMBL/GenBank/DDBJ whole genome shotgun (WGS) entry which is preliminary data.</text>
</comment>
<keyword evidence="2" id="KW-1185">Reference proteome</keyword>
<reference evidence="1 2" key="1">
    <citation type="submission" date="2024-01" db="EMBL/GenBank/DDBJ databases">
        <authorList>
            <person name="Allen C."/>
            <person name="Tagirdzhanova G."/>
        </authorList>
    </citation>
    <scope>NUCLEOTIDE SEQUENCE [LARGE SCALE GENOMIC DNA]</scope>
</reference>
<dbReference type="EMBL" id="CAWUHB010000055">
    <property type="protein sequence ID" value="CAK7230779.1"/>
    <property type="molecule type" value="Genomic_DNA"/>
</dbReference>
<sequence>MPSTLDSAEEADMSFTTAKDVFAVLERTDGDALTVSNVPARAMQDMDRERDKRGRKVRFFYFSEQKLLIITIPTAPHERMHLSLQGWFLNSVYSMGLYSSWEETAATRLKRGE</sequence>
<gene>
    <name evidence="1" type="primary">mug81_1</name>
    <name evidence="1" type="ORF">SCUCBS95973_007688</name>
</gene>
<keyword evidence="1" id="KW-0378">Hydrolase</keyword>
<name>A0ABP0CFE1_9PEZI</name>
<dbReference type="EC" id="3.6.4.13" evidence="1"/>
<accession>A0ABP0CFE1</accession>
<proteinExistence type="predicted"/>
<organism evidence="1 2">
    <name type="scientific">Sporothrix curviconia</name>
    <dbReference type="NCBI Taxonomy" id="1260050"/>
    <lineage>
        <taxon>Eukaryota</taxon>
        <taxon>Fungi</taxon>
        <taxon>Dikarya</taxon>
        <taxon>Ascomycota</taxon>
        <taxon>Pezizomycotina</taxon>
        <taxon>Sordariomycetes</taxon>
        <taxon>Sordariomycetidae</taxon>
        <taxon>Ophiostomatales</taxon>
        <taxon>Ophiostomataceae</taxon>
        <taxon>Sporothrix</taxon>
    </lineage>
</organism>
<dbReference type="Proteomes" id="UP001642405">
    <property type="component" value="Unassembled WGS sequence"/>
</dbReference>